<reference evidence="2 3" key="1">
    <citation type="journal article" date="2023" name="Hortic Res">
        <title>Pangenome of water caltrop reveals structural variations and asymmetric subgenome divergence after allopolyploidization.</title>
        <authorList>
            <person name="Zhang X."/>
            <person name="Chen Y."/>
            <person name="Wang L."/>
            <person name="Yuan Y."/>
            <person name="Fang M."/>
            <person name="Shi L."/>
            <person name="Lu R."/>
            <person name="Comes H.P."/>
            <person name="Ma Y."/>
            <person name="Chen Y."/>
            <person name="Huang G."/>
            <person name="Zhou Y."/>
            <person name="Zheng Z."/>
            <person name="Qiu Y."/>
        </authorList>
    </citation>
    <scope>NUCLEOTIDE SEQUENCE [LARGE SCALE GENOMIC DNA]</scope>
    <source>
        <strain evidence="2">F231</strain>
    </source>
</reference>
<feature type="region of interest" description="Disordered" evidence="1">
    <location>
        <begin position="1"/>
        <end position="62"/>
    </location>
</feature>
<evidence type="ECO:0008006" key="4">
    <source>
        <dbReference type="Google" id="ProtNLM"/>
    </source>
</evidence>
<gene>
    <name evidence="2" type="ORF">SAY86_016367</name>
</gene>
<dbReference type="Proteomes" id="UP001346149">
    <property type="component" value="Unassembled WGS sequence"/>
</dbReference>
<evidence type="ECO:0000256" key="1">
    <source>
        <dbReference type="SAM" id="MobiDB-lite"/>
    </source>
</evidence>
<dbReference type="EMBL" id="JAXQNO010000016">
    <property type="protein sequence ID" value="KAK4782265.1"/>
    <property type="molecule type" value="Genomic_DNA"/>
</dbReference>
<evidence type="ECO:0000313" key="3">
    <source>
        <dbReference type="Proteomes" id="UP001346149"/>
    </source>
</evidence>
<dbReference type="AlphaFoldDB" id="A0AAN7LC50"/>
<organism evidence="2 3">
    <name type="scientific">Trapa natans</name>
    <name type="common">Water chestnut</name>
    <dbReference type="NCBI Taxonomy" id="22666"/>
    <lineage>
        <taxon>Eukaryota</taxon>
        <taxon>Viridiplantae</taxon>
        <taxon>Streptophyta</taxon>
        <taxon>Embryophyta</taxon>
        <taxon>Tracheophyta</taxon>
        <taxon>Spermatophyta</taxon>
        <taxon>Magnoliopsida</taxon>
        <taxon>eudicotyledons</taxon>
        <taxon>Gunneridae</taxon>
        <taxon>Pentapetalae</taxon>
        <taxon>rosids</taxon>
        <taxon>malvids</taxon>
        <taxon>Myrtales</taxon>
        <taxon>Lythraceae</taxon>
        <taxon>Trapa</taxon>
    </lineage>
</organism>
<dbReference type="PANTHER" id="PTHR33386:SF5">
    <property type="entry name" value="OS02G0740600 PROTEIN"/>
    <property type="match status" value="1"/>
</dbReference>
<proteinExistence type="predicted"/>
<dbReference type="PANTHER" id="PTHR33386">
    <property type="entry name" value="OS02G0740600 PROTEIN"/>
    <property type="match status" value="1"/>
</dbReference>
<protein>
    <recommendedName>
        <fullName evidence="4">CDP-diacylglycerol-glycerol-3-phosphate 3-phosphatidyltransferase</fullName>
    </recommendedName>
</protein>
<sequence length="85" mass="9150">MESNNSFGKSWADQWDSGSDPYYHSGEGGKSGDASSASSKYKQKAVEGLGKTKTAASQGVKKVKEGTTIGIQWIKTKYQKTSQKP</sequence>
<keyword evidence="3" id="KW-1185">Reference proteome</keyword>
<comment type="caution">
    <text evidence="2">The sequence shown here is derived from an EMBL/GenBank/DDBJ whole genome shotgun (WGS) entry which is preliminary data.</text>
</comment>
<evidence type="ECO:0000313" key="2">
    <source>
        <dbReference type="EMBL" id="KAK4782265.1"/>
    </source>
</evidence>
<name>A0AAN7LC50_TRANT</name>
<accession>A0AAN7LC50</accession>